<dbReference type="Pfam" id="PF24859">
    <property type="entry name" value="FdhE_central"/>
    <property type="match status" value="1"/>
</dbReference>
<evidence type="ECO:0000259" key="3">
    <source>
        <dbReference type="Pfam" id="PF24860"/>
    </source>
</evidence>
<proteinExistence type="predicted"/>
<evidence type="ECO:0000259" key="2">
    <source>
        <dbReference type="Pfam" id="PF24859"/>
    </source>
</evidence>
<accession>Q0AYT7</accession>
<evidence type="ECO:0000313" key="4">
    <source>
        <dbReference type="EMBL" id="ABI68117.1"/>
    </source>
</evidence>
<keyword evidence="1" id="KW-0963">Cytoplasm</keyword>
<dbReference type="Proteomes" id="UP000001968">
    <property type="component" value="Chromosome"/>
</dbReference>
<evidence type="ECO:0000256" key="1">
    <source>
        <dbReference type="ARBA" id="ARBA00022490"/>
    </source>
</evidence>
<feature type="domain" description="FdhE central" evidence="2">
    <location>
        <begin position="165"/>
        <end position="198"/>
    </location>
</feature>
<dbReference type="InterPro" id="IPR056797">
    <property type="entry name" value="FdhE_central"/>
</dbReference>
<feature type="domain" description="FdhE C-terminal" evidence="3">
    <location>
        <begin position="203"/>
        <end position="272"/>
    </location>
</feature>
<dbReference type="HOGENOM" id="CLU_071015_1_1_9"/>
<dbReference type="eggNOG" id="COG3058">
    <property type="taxonomic scope" value="Bacteria"/>
</dbReference>
<dbReference type="GO" id="GO:0051604">
    <property type="term" value="P:protein maturation"/>
    <property type="evidence" value="ECO:0007669"/>
    <property type="project" value="TreeGrafter"/>
</dbReference>
<dbReference type="GO" id="GO:0008199">
    <property type="term" value="F:ferric iron binding"/>
    <property type="evidence" value="ECO:0007669"/>
    <property type="project" value="TreeGrafter"/>
</dbReference>
<dbReference type="InterPro" id="IPR006452">
    <property type="entry name" value="Formate_DH_accessory"/>
</dbReference>
<dbReference type="CDD" id="cd16341">
    <property type="entry name" value="FdhE"/>
    <property type="match status" value="1"/>
</dbReference>
<sequence length="275" mass="32201">MFEHKIPVSLPDGYVDFFKNLESWENEELIKLRNVYAPSQLDILRMLDETKKPLILQVNPHIEADTYREVFERLLDFLNSTRPEIGPQLALIKNNLDKVNFENIISSFITMQTTEIEKAAETAAIPGELFFFVVDHALRPFLRIFAEPYRNDLVSEHLYWDFSSTCPVCGSKSHFSRLQSEDGQRFMFCDRCFSEWKVRYLFCVHCGHDRPGDIRYLNVENDEAYKLYLCDNCKGYLKTFDERPGGDMVDLFIANIETIYLDILAQEKGYTSHDE</sequence>
<name>Q0AYT7_SYNWW</name>
<dbReference type="AlphaFoldDB" id="Q0AYT7"/>
<organism evidence="4 5">
    <name type="scientific">Syntrophomonas wolfei subsp. wolfei (strain DSM 2245B / Goettingen)</name>
    <dbReference type="NCBI Taxonomy" id="335541"/>
    <lineage>
        <taxon>Bacteria</taxon>
        <taxon>Bacillati</taxon>
        <taxon>Bacillota</taxon>
        <taxon>Clostridia</taxon>
        <taxon>Eubacteriales</taxon>
        <taxon>Syntrophomonadaceae</taxon>
        <taxon>Syntrophomonas</taxon>
    </lineage>
</organism>
<dbReference type="InterPro" id="IPR024064">
    <property type="entry name" value="FdhE-like_sf"/>
</dbReference>
<dbReference type="EMBL" id="CP000448">
    <property type="protein sequence ID" value="ABI68117.1"/>
    <property type="molecule type" value="Genomic_DNA"/>
</dbReference>
<dbReference type="OrthoDB" id="9811074at2"/>
<dbReference type="Gene3D" id="3.90.1670.10">
    <property type="entry name" value="FdhE-like domain"/>
    <property type="match status" value="1"/>
</dbReference>
<dbReference type="InterPro" id="IPR056796">
    <property type="entry name" value="FdhE_C"/>
</dbReference>
<dbReference type="RefSeq" id="WP_011640222.1">
    <property type="nucleotide sequence ID" value="NC_008346.1"/>
</dbReference>
<dbReference type="KEGG" id="swo:Swol_0796"/>
<protein>
    <submittedName>
        <fullName evidence="4">Uncharacterized protein involved in formate dehydrogenase formation-like protein</fullName>
    </submittedName>
</protein>
<dbReference type="PANTHER" id="PTHR37689">
    <property type="entry name" value="PROTEIN FDHE"/>
    <property type="match status" value="1"/>
</dbReference>
<dbReference type="Pfam" id="PF24860">
    <property type="entry name" value="FdhE_C"/>
    <property type="match status" value="1"/>
</dbReference>
<keyword evidence="5" id="KW-1185">Reference proteome</keyword>
<dbReference type="GO" id="GO:0005829">
    <property type="term" value="C:cytosol"/>
    <property type="evidence" value="ECO:0007669"/>
    <property type="project" value="TreeGrafter"/>
</dbReference>
<reference evidence="5" key="1">
    <citation type="journal article" date="2010" name="Environ. Microbiol.">
        <title>The genome of Syntrophomonas wolfei: new insights into syntrophic metabolism and biohydrogen production.</title>
        <authorList>
            <person name="Sieber J.R."/>
            <person name="Sims D.R."/>
            <person name="Han C."/>
            <person name="Kim E."/>
            <person name="Lykidis A."/>
            <person name="Lapidus A.L."/>
            <person name="McDonnald E."/>
            <person name="Rohlin L."/>
            <person name="Culley D.E."/>
            <person name="Gunsalus R."/>
            <person name="McInerney M.J."/>
        </authorList>
    </citation>
    <scope>NUCLEOTIDE SEQUENCE [LARGE SCALE GENOMIC DNA]</scope>
    <source>
        <strain evidence="5">DSM 2245B / Goettingen</strain>
    </source>
</reference>
<gene>
    <name evidence="4" type="ordered locus">Swol_0796</name>
</gene>
<dbReference type="STRING" id="335541.Swol_0796"/>
<dbReference type="SUPFAM" id="SSF144020">
    <property type="entry name" value="FdhE-like"/>
    <property type="match status" value="1"/>
</dbReference>
<dbReference type="PANTHER" id="PTHR37689:SF1">
    <property type="entry name" value="PROTEIN FDHE"/>
    <property type="match status" value="1"/>
</dbReference>
<evidence type="ECO:0000313" key="5">
    <source>
        <dbReference type="Proteomes" id="UP000001968"/>
    </source>
</evidence>